<accession>D2VQT7</accession>
<reference evidence="2 3" key="1">
    <citation type="journal article" date="2010" name="Cell">
        <title>The genome of Naegleria gruberi illuminates early eukaryotic versatility.</title>
        <authorList>
            <person name="Fritz-Laylin L.K."/>
            <person name="Prochnik S.E."/>
            <person name="Ginger M.L."/>
            <person name="Dacks J.B."/>
            <person name="Carpenter M.L."/>
            <person name="Field M.C."/>
            <person name="Kuo A."/>
            <person name="Paredez A."/>
            <person name="Chapman J."/>
            <person name="Pham J."/>
            <person name="Shu S."/>
            <person name="Neupane R."/>
            <person name="Cipriano M."/>
            <person name="Mancuso J."/>
            <person name="Tu H."/>
            <person name="Salamov A."/>
            <person name="Lindquist E."/>
            <person name="Shapiro H."/>
            <person name="Lucas S."/>
            <person name="Grigoriev I.V."/>
            <person name="Cande W.Z."/>
            <person name="Fulton C."/>
            <person name="Rokhsar D.S."/>
            <person name="Dawson S.C."/>
        </authorList>
    </citation>
    <scope>NUCLEOTIDE SEQUENCE [LARGE SCALE GENOMIC DNA]</scope>
    <source>
        <strain evidence="2 3">NEG-M</strain>
    </source>
</reference>
<dbReference type="AlphaFoldDB" id="D2VQT7"/>
<evidence type="ECO:0000313" key="3">
    <source>
        <dbReference type="Proteomes" id="UP000006671"/>
    </source>
</evidence>
<dbReference type="Proteomes" id="UP000006671">
    <property type="component" value="Unassembled WGS sequence"/>
</dbReference>
<evidence type="ECO:0000259" key="1">
    <source>
        <dbReference type="Pfam" id="PF03372"/>
    </source>
</evidence>
<dbReference type="VEuPathDB" id="AmoebaDB:NAEGRDRAFT_71342"/>
<dbReference type="KEGG" id="ngr:NAEGRDRAFT_71342"/>
<dbReference type="InterPro" id="IPR005135">
    <property type="entry name" value="Endo/exonuclease/phosphatase"/>
</dbReference>
<feature type="domain" description="Endonuclease/exonuclease/phosphatase" evidence="1">
    <location>
        <begin position="180"/>
        <end position="229"/>
    </location>
</feature>
<dbReference type="GO" id="GO:0003824">
    <property type="term" value="F:catalytic activity"/>
    <property type="evidence" value="ECO:0007669"/>
    <property type="project" value="InterPro"/>
</dbReference>
<dbReference type="GeneID" id="8864444"/>
<dbReference type="InterPro" id="IPR036691">
    <property type="entry name" value="Endo/exonu/phosph_ase_sf"/>
</dbReference>
<keyword evidence="3" id="KW-1185">Reference proteome</keyword>
<dbReference type="SUPFAM" id="SSF56219">
    <property type="entry name" value="DNase I-like"/>
    <property type="match status" value="1"/>
</dbReference>
<dbReference type="EMBL" id="GG738890">
    <property type="protein sequence ID" value="EFC40767.1"/>
    <property type="molecule type" value="Genomic_DNA"/>
</dbReference>
<dbReference type="RefSeq" id="XP_002673511.1">
    <property type="nucleotide sequence ID" value="XM_002673465.1"/>
</dbReference>
<evidence type="ECO:0000313" key="2">
    <source>
        <dbReference type="EMBL" id="EFC40767.1"/>
    </source>
</evidence>
<name>D2VQT7_NAEGR</name>
<dbReference type="InParanoid" id="D2VQT7"/>
<sequence>MSQFHIKFPHQKIKAFNVRDHEPLTTSRLKKLINENLNIPPSCTTMQQPHNLSVYNSSTNSSFSLYDDDKLDLDDEIIPINKEGITTLDIKVKLCGGGNTPSSNQSSDREENPSQNTKIIQKIDRQVSSEVKSKIVFDPDTVPESDCYQIPIHEFVRDKWIVKTSKLKNINSDLTSFKVLTFNVWFDLQDREDRMIKIIDICKDCNADIVCLQEMTKGTLEIMTNLSYVRENFYISDSVEFGNRTVMPYEYANDKNVYEQTSNKHVSVGNECRIECEWRVGVFYNCTFGIFE</sequence>
<protein>
    <submittedName>
        <fullName evidence="2">Predicted protein</fullName>
    </submittedName>
</protein>
<gene>
    <name evidence="2" type="ORF">NAEGRDRAFT_71342</name>
</gene>
<organism evidence="3">
    <name type="scientific">Naegleria gruberi</name>
    <name type="common">Amoeba</name>
    <dbReference type="NCBI Taxonomy" id="5762"/>
    <lineage>
        <taxon>Eukaryota</taxon>
        <taxon>Discoba</taxon>
        <taxon>Heterolobosea</taxon>
        <taxon>Tetramitia</taxon>
        <taxon>Eutetramitia</taxon>
        <taxon>Vahlkampfiidae</taxon>
        <taxon>Naegleria</taxon>
    </lineage>
</organism>
<dbReference type="Pfam" id="PF03372">
    <property type="entry name" value="Exo_endo_phos"/>
    <property type="match status" value="1"/>
</dbReference>
<dbReference type="OrthoDB" id="290453at2759"/>
<dbReference type="Gene3D" id="3.60.10.10">
    <property type="entry name" value="Endonuclease/exonuclease/phosphatase"/>
    <property type="match status" value="1"/>
</dbReference>
<proteinExistence type="predicted"/>